<gene>
    <name evidence="11" type="primary">gph</name>
    <name evidence="11" type="ORF">I5731_02970</name>
</gene>
<dbReference type="Proteomes" id="UP000631694">
    <property type="component" value="Unassembled WGS sequence"/>
</dbReference>
<dbReference type="SFLD" id="SFLDG01129">
    <property type="entry name" value="C1.5:_HAD__Beta-PGM__Phosphata"/>
    <property type="match status" value="1"/>
</dbReference>
<dbReference type="Gene3D" id="1.10.150.240">
    <property type="entry name" value="Putative phosphatase, domain 2"/>
    <property type="match status" value="1"/>
</dbReference>
<evidence type="ECO:0000256" key="2">
    <source>
        <dbReference type="ARBA" id="ARBA00001946"/>
    </source>
</evidence>
<feature type="active site" description="Nucleophile" evidence="10">
    <location>
        <position position="34"/>
    </location>
</feature>
<dbReference type="InterPro" id="IPR023214">
    <property type="entry name" value="HAD_sf"/>
</dbReference>
<dbReference type="GO" id="GO:0046295">
    <property type="term" value="P:glycolate biosynthetic process"/>
    <property type="evidence" value="ECO:0007669"/>
    <property type="project" value="UniProtKB-UniRule"/>
</dbReference>
<dbReference type="EC" id="3.1.3.18" evidence="5 10"/>
<evidence type="ECO:0000313" key="12">
    <source>
        <dbReference type="Proteomes" id="UP000631694"/>
    </source>
</evidence>
<evidence type="ECO:0000256" key="7">
    <source>
        <dbReference type="ARBA" id="ARBA00022801"/>
    </source>
</evidence>
<comment type="caution">
    <text evidence="11">The sequence shown here is derived from an EMBL/GenBank/DDBJ whole genome shotgun (WGS) entry which is preliminary data.</text>
</comment>
<evidence type="ECO:0000256" key="8">
    <source>
        <dbReference type="ARBA" id="ARBA00022842"/>
    </source>
</evidence>
<keyword evidence="8 10" id="KW-0460">Magnesium</keyword>
<dbReference type="SFLD" id="SFLDS00003">
    <property type="entry name" value="Haloacid_Dehalogenase"/>
    <property type="match status" value="1"/>
</dbReference>
<dbReference type="PANTHER" id="PTHR43434">
    <property type="entry name" value="PHOSPHOGLYCOLATE PHOSPHATASE"/>
    <property type="match status" value="1"/>
</dbReference>
<dbReference type="GO" id="GO:0005975">
    <property type="term" value="P:carbohydrate metabolic process"/>
    <property type="evidence" value="ECO:0007669"/>
    <property type="project" value="InterPro"/>
</dbReference>
<dbReference type="InterPro" id="IPR036412">
    <property type="entry name" value="HAD-like_sf"/>
</dbReference>
<evidence type="ECO:0000256" key="3">
    <source>
        <dbReference type="ARBA" id="ARBA00004818"/>
    </source>
</evidence>
<dbReference type="GO" id="GO:0008967">
    <property type="term" value="F:phosphoglycolate phosphatase activity"/>
    <property type="evidence" value="ECO:0007669"/>
    <property type="project" value="UniProtKB-UniRule"/>
</dbReference>
<keyword evidence="12" id="KW-1185">Reference proteome</keyword>
<evidence type="ECO:0000256" key="4">
    <source>
        <dbReference type="ARBA" id="ARBA00006171"/>
    </source>
</evidence>
<dbReference type="PANTHER" id="PTHR43434:SF1">
    <property type="entry name" value="PHOSPHOGLYCOLATE PHOSPHATASE"/>
    <property type="match status" value="1"/>
</dbReference>
<dbReference type="Pfam" id="PF00702">
    <property type="entry name" value="Hydrolase"/>
    <property type="match status" value="1"/>
</dbReference>
<dbReference type="InterPro" id="IPR006439">
    <property type="entry name" value="HAD-SF_hydro_IA"/>
</dbReference>
<organism evidence="11 12">
    <name type="scientific">Methylobrevis albus</name>
    <dbReference type="NCBI Taxonomy" id="2793297"/>
    <lineage>
        <taxon>Bacteria</taxon>
        <taxon>Pseudomonadati</taxon>
        <taxon>Pseudomonadota</taxon>
        <taxon>Alphaproteobacteria</taxon>
        <taxon>Hyphomicrobiales</taxon>
        <taxon>Pleomorphomonadaceae</taxon>
        <taxon>Methylobrevis</taxon>
    </lineage>
</organism>
<dbReference type="InterPro" id="IPR023198">
    <property type="entry name" value="PGP-like_dom2"/>
</dbReference>
<evidence type="ECO:0000256" key="10">
    <source>
        <dbReference type="HAMAP-Rule" id="MF_00495"/>
    </source>
</evidence>
<dbReference type="InterPro" id="IPR050155">
    <property type="entry name" value="HAD-like_hydrolase_sf"/>
</dbReference>
<comment type="catalytic activity">
    <reaction evidence="1 10">
        <text>2-phosphoglycolate + H2O = glycolate + phosphate</text>
        <dbReference type="Rhea" id="RHEA:14369"/>
        <dbReference type="ChEBI" id="CHEBI:15377"/>
        <dbReference type="ChEBI" id="CHEBI:29805"/>
        <dbReference type="ChEBI" id="CHEBI:43474"/>
        <dbReference type="ChEBI" id="CHEBI:58033"/>
        <dbReference type="EC" id="3.1.3.18"/>
    </reaction>
</comment>
<comment type="pathway">
    <text evidence="3 10">Organic acid metabolism; glycolate biosynthesis; glycolate from 2-phosphoglycolate: step 1/1.</text>
</comment>
<comment type="similarity">
    <text evidence="4 10">Belongs to the HAD-like hydrolase superfamily. CbbY/CbbZ/Gph/YieH family.</text>
</comment>
<evidence type="ECO:0000256" key="6">
    <source>
        <dbReference type="ARBA" id="ARBA00022723"/>
    </source>
</evidence>
<dbReference type="GO" id="GO:0005829">
    <property type="term" value="C:cytosol"/>
    <property type="evidence" value="ECO:0007669"/>
    <property type="project" value="TreeGrafter"/>
</dbReference>
<feature type="binding site" evidence="10">
    <location>
        <position position="196"/>
    </location>
    <ligand>
        <name>Mg(2+)</name>
        <dbReference type="ChEBI" id="CHEBI:18420"/>
    </ligand>
</feature>
<dbReference type="PRINTS" id="PR00413">
    <property type="entry name" value="HADHALOGNASE"/>
</dbReference>
<dbReference type="Gene3D" id="3.40.50.1000">
    <property type="entry name" value="HAD superfamily/HAD-like"/>
    <property type="match status" value="1"/>
</dbReference>
<name>A0A931I0L8_9HYPH</name>
<evidence type="ECO:0000256" key="1">
    <source>
        <dbReference type="ARBA" id="ARBA00000830"/>
    </source>
</evidence>
<sequence>MGNRRRAGLSIFAKDHPLTGNLTASPWPAAYLFDLDGTLVDSLPDLAEALDELLAEDGFAPLGAETVRGMIGHGVEKLVQRGLAARGVVYADAGLAEAVDRFRSLYEPRAARLTRLYPGVEPVIAALRAGRVPMAVCTNKPEAPSHVILDQLGLTGWFGAVIGGDHGPPKKPAPDLVLAAAAALGVAPRDCLFVGDSGADVGAARAAGVPVVVVRYGYTSVPAAELGADAVIDDFGGLAGVVADLAGRLTEPAR</sequence>
<comment type="cofactor">
    <cofactor evidence="2 10">
        <name>Mg(2+)</name>
        <dbReference type="ChEBI" id="CHEBI:18420"/>
    </cofactor>
</comment>
<dbReference type="InterPro" id="IPR037512">
    <property type="entry name" value="PGPase_prok"/>
</dbReference>
<keyword evidence="7 10" id="KW-0378">Hydrolase</keyword>
<feature type="binding site" evidence="10">
    <location>
        <position position="34"/>
    </location>
    <ligand>
        <name>Mg(2+)</name>
        <dbReference type="ChEBI" id="CHEBI:18420"/>
    </ligand>
</feature>
<evidence type="ECO:0000256" key="9">
    <source>
        <dbReference type="ARBA" id="ARBA00023277"/>
    </source>
</evidence>
<evidence type="ECO:0000256" key="5">
    <source>
        <dbReference type="ARBA" id="ARBA00013078"/>
    </source>
</evidence>
<dbReference type="NCBIfam" id="TIGR01449">
    <property type="entry name" value="PGP_bact"/>
    <property type="match status" value="1"/>
</dbReference>
<protein>
    <recommendedName>
        <fullName evidence="5 10">Phosphoglycolate phosphatase</fullName>
        <shortName evidence="10">PGP</shortName>
        <shortName evidence="10">PGPase</shortName>
        <ecNumber evidence="5 10">3.1.3.18</ecNumber>
    </recommendedName>
</protein>
<accession>A0A931I0L8</accession>
<dbReference type="HAMAP" id="MF_00495">
    <property type="entry name" value="GPH_hydrolase_bact"/>
    <property type="match status" value="1"/>
</dbReference>
<evidence type="ECO:0000313" key="11">
    <source>
        <dbReference type="EMBL" id="MBH0236773.1"/>
    </source>
</evidence>
<dbReference type="NCBIfam" id="TIGR01509">
    <property type="entry name" value="HAD-SF-IA-v3"/>
    <property type="match status" value="1"/>
</dbReference>
<comment type="function">
    <text evidence="10">Specifically catalyzes the dephosphorylation of 2-phosphoglycolate. Is involved in the dissimilation of the intracellular 2-phosphoglycolate formed during the DNA repair of 3'-phosphoglycolate ends, a major class of DNA lesions induced by oxidative stress.</text>
</comment>
<dbReference type="NCBIfam" id="TIGR01549">
    <property type="entry name" value="HAD-SF-IA-v1"/>
    <property type="match status" value="1"/>
</dbReference>
<dbReference type="FunFam" id="3.40.50.1000:FF:000022">
    <property type="entry name" value="Phosphoglycolate phosphatase"/>
    <property type="match status" value="1"/>
</dbReference>
<proteinExistence type="inferred from homology"/>
<keyword evidence="6 10" id="KW-0479">Metal-binding</keyword>
<dbReference type="EMBL" id="JADZLT010000040">
    <property type="protein sequence ID" value="MBH0236773.1"/>
    <property type="molecule type" value="Genomic_DNA"/>
</dbReference>
<dbReference type="SFLD" id="SFLDG01135">
    <property type="entry name" value="C1.5.6:_HAD__Beta-PGM__Phospha"/>
    <property type="match status" value="1"/>
</dbReference>
<reference evidence="11" key="1">
    <citation type="submission" date="2020-12" db="EMBL/GenBank/DDBJ databases">
        <title>Methylobrevis albus sp. nov., isolated from fresh water lack sediment.</title>
        <authorList>
            <person name="Zou Q."/>
        </authorList>
    </citation>
    <scope>NUCLEOTIDE SEQUENCE</scope>
    <source>
        <strain evidence="11">L22</strain>
    </source>
</reference>
<dbReference type="GO" id="GO:0046872">
    <property type="term" value="F:metal ion binding"/>
    <property type="evidence" value="ECO:0007669"/>
    <property type="project" value="UniProtKB-KW"/>
</dbReference>
<dbReference type="GO" id="GO:0006281">
    <property type="term" value="P:DNA repair"/>
    <property type="evidence" value="ECO:0007669"/>
    <property type="project" value="TreeGrafter"/>
</dbReference>
<keyword evidence="9 10" id="KW-0119">Carbohydrate metabolism</keyword>
<dbReference type="SUPFAM" id="SSF56784">
    <property type="entry name" value="HAD-like"/>
    <property type="match status" value="1"/>
</dbReference>
<feature type="binding site" evidence="10">
    <location>
        <position position="36"/>
    </location>
    <ligand>
        <name>Mg(2+)</name>
        <dbReference type="ChEBI" id="CHEBI:18420"/>
    </ligand>
</feature>
<dbReference type="AlphaFoldDB" id="A0A931I0L8"/>